<evidence type="ECO:0000313" key="3">
    <source>
        <dbReference type="Proteomes" id="UP000290407"/>
    </source>
</evidence>
<dbReference type="AlphaFoldDB" id="A0A4Q2UP63"/>
<dbReference type="InterPro" id="IPR011250">
    <property type="entry name" value="OMP/PagP_B-barrel"/>
</dbReference>
<evidence type="ECO:0008006" key="4">
    <source>
        <dbReference type="Google" id="ProtNLM"/>
    </source>
</evidence>
<dbReference type="SUPFAM" id="SSF56925">
    <property type="entry name" value="OMPA-like"/>
    <property type="match status" value="1"/>
</dbReference>
<dbReference type="Proteomes" id="UP000290407">
    <property type="component" value="Unassembled WGS sequence"/>
</dbReference>
<sequence length="204" mass="21612">MKEALLLCLLGLCGSVQAQQPSKTGNAYTSAYAKGSWSVGVHAGYSKGLILENNSTAQLYAGYFIANRLLLGLGASGSQEWFRLVRSQTYTVGPMARYQLSRTRFSPFLTASYQFGGRSLSGSESQTMTSVVNTTGGPLVITGTARIGGTGISRSVGIFSCGAGVSAGISSALRVDLALSYQQWLDQPLVQPQLGINYLIGKKY</sequence>
<evidence type="ECO:0000313" key="2">
    <source>
        <dbReference type="EMBL" id="RYC68609.1"/>
    </source>
</evidence>
<keyword evidence="1" id="KW-0732">Signal</keyword>
<organism evidence="2 3">
    <name type="scientific">Spirosoma sordidisoli</name>
    <dbReference type="NCBI Taxonomy" id="2502893"/>
    <lineage>
        <taxon>Bacteria</taxon>
        <taxon>Pseudomonadati</taxon>
        <taxon>Bacteroidota</taxon>
        <taxon>Cytophagia</taxon>
        <taxon>Cytophagales</taxon>
        <taxon>Cytophagaceae</taxon>
        <taxon>Spirosoma</taxon>
    </lineage>
</organism>
<dbReference type="EMBL" id="SBLB01000005">
    <property type="protein sequence ID" value="RYC68609.1"/>
    <property type="molecule type" value="Genomic_DNA"/>
</dbReference>
<keyword evidence="3" id="KW-1185">Reference proteome</keyword>
<comment type="caution">
    <text evidence="2">The sequence shown here is derived from an EMBL/GenBank/DDBJ whole genome shotgun (WGS) entry which is preliminary data.</text>
</comment>
<evidence type="ECO:0000256" key="1">
    <source>
        <dbReference type="SAM" id="SignalP"/>
    </source>
</evidence>
<reference evidence="2 3" key="1">
    <citation type="submission" date="2019-01" db="EMBL/GenBank/DDBJ databases">
        <title>Spirosoma flava sp. nov., a propanil-degrading bacterium isolated from herbicide-contaminated soil.</title>
        <authorList>
            <person name="Zhang L."/>
            <person name="Jiang J.-D."/>
        </authorList>
    </citation>
    <scope>NUCLEOTIDE SEQUENCE [LARGE SCALE GENOMIC DNA]</scope>
    <source>
        <strain evidence="2 3">TY50</strain>
    </source>
</reference>
<protein>
    <recommendedName>
        <fullName evidence="4">Outer membrane protein beta-barrel domain-containing protein</fullName>
    </recommendedName>
</protein>
<feature type="chain" id="PRO_5020345737" description="Outer membrane protein beta-barrel domain-containing protein" evidence="1">
    <location>
        <begin position="19"/>
        <end position="204"/>
    </location>
</feature>
<feature type="signal peptide" evidence="1">
    <location>
        <begin position="1"/>
        <end position="18"/>
    </location>
</feature>
<accession>A0A4Q2UP63</accession>
<name>A0A4Q2UP63_9BACT</name>
<dbReference type="RefSeq" id="WP_129603425.1">
    <property type="nucleotide sequence ID" value="NZ_SBLB01000005.1"/>
</dbReference>
<gene>
    <name evidence="2" type="ORF">EQG79_19890</name>
</gene>
<proteinExistence type="predicted"/>